<keyword evidence="2" id="KW-0663">Pyridoxal phosphate</keyword>
<accession>A0A0B1SBY9</accession>
<dbReference type="PANTHER" id="PTHR45688">
    <property type="match status" value="1"/>
</dbReference>
<dbReference type="GO" id="GO:0030170">
    <property type="term" value="F:pyridoxal phosphate binding"/>
    <property type="evidence" value="ECO:0007669"/>
    <property type="project" value="InterPro"/>
</dbReference>
<organism evidence="3 4">
    <name type="scientific">Oesophagostomum dentatum</name>
    <name type="common">Nodular worm</name>
    <dbReference type="NCBI Taxonomy" id="61180"/>
    <lineage>
        <taxon>Eukaryota</taxon>
        <taxon>Metazoa</taxon>
        <taxon>Ecdysozoa</taxon>
        <taxon>Nematoda</taxon>
        <taxon>Chromadorea</taxon>
        <taxon>Rhabditida</taxon>
        <taxon>Rhabditina</taxon>
        <taxon>Rhabditomorpha</taxon>
        <taxon>Strongyloidea</taxon>
        <taxon>Strongylidae</taxon>
        <taxon>Oesophagostomum</taxon>
    </lineage>
</organism>
<dbReference type="AlphaFoldDB" id="A0A0B1SBY9"/>
<dbReference type="PANTHER" id="PTHR45688:SF13">
    <property type="entry name" value="ALANINE--GLYOXYLATE AMINOTRANSFERASE 2-LIKE"/>
    <property type="match status" value="1"/>
</dbReference>
<dbReference type="Gene3D" id="3.40.640.10">
    <property type="entry name" value="Type I PLP-dependent aspartate aminotransferase-like (Major domain)"/>
    <property type="match status" value="1"/>
</dbReference>
<evidence type="ECO:0000313" key="3">
    <source>
        <dbReference type="EMBL" id="KHJ82823.1"/>
    </source>
</evidence>
<keyword evidence="4" id="KW-1185">Reference proteome</keyword>
<protein>
    <recommendedName>
        <fullName evidence="5">Aminotransferase, class III</fullName>
    </recommendedName>
</protein>
<dbReference type="InterPro" id="IPR015424">
    <property type="entry name" value="PyrdxlP-dep_Trfase"/>
</dbReference>
<evidence type="ECO:0000313" key="4">
    <source>
        <dbReference type="Proteomes" id="UP000053660"/>
    </source>
</evidence>
<sequence>MGKPMGNGFPVSAVVTTKKIADKLGGNVGYFNTYGGNPVACAAVLSVMKVVREERLLDHSQEMGEEFERELHKLKQKYNCIGDVRGVGLFWGIDIVKDRKTREPDTQLALALILKLRKERGILLNADGPYTNILKIKPPLCFN</sequence>
<proteinExistence type="inferred from homology"/>
<feature type="non-terminal residue" evidence="3">
    <location>
        <position position="143"/>
    </location>
</feature>
<dbReference type="EMBL" id="KN576907">
    <property type="protein sequence ID" value="KHJ82823.1"/>
    <property type="molecule type" value="Genomic_DNA"/>
</dbReference>
<reference evidence="3 4" key="1">
    <citation type="submission" date="2014-03" db="EMBL/GenBank/DDBJ databases">
        <title>Draft genome of the hookworm Oesophagostomum dentatum.</title>
        <authorList>
            <person name="Mitreva M."/>
        </authorList>
    </citation>
    <scope>NUCLEOTIDE SEQUENCE [LARGE SCALE GENOMIC DNA]</scope>
    <source>
        <strain evidence="3 4">OD-Hann</strain>
    </source>
</reference>
<dbReference type="GO" id="GO:0008483">
    <property type="term" value="F:transaminase activity"/>
    <property type="evidence" value="ECO:0007669"/>
    <property type="project" value="InterPro"/>
</dbReference>
<evidence type="ECO:0008006" key="5">
    <source>
        <dbReference type="Google" id="ProtNLM"/>
    </source>
</evidence>
<dbReference type="Proteomes" id="UP000053660">
    <property type="component" value="Unassembled WGS sequence"/>
</dbReference>
<dbReference type="InterPro" id="IPR015421">
    <property type="entry name" value="PyrdxlP-dep_Trfase_major"/>
</dbReference>
<evidence type="ECO:0000256" key="2">
    <source>
        <dbReference type="ARBA" id="ARBA00022898"/>
    </source>
</evidence>
<dbReference type="Gene3D" id="3.90.1150.10">
    <property type="entry name" value="Aspartate Aminotransferase, domain 1"/>
    <property type="match status" value="1"/>
</dbReference>
<dbReference type="InterPro" id="IPR015422">
    <property type="entry name" value="PyrdxlP-dep_Trfase_small"/>
</dbReference>
<dbReference type="GO" id="GO:0005739">
    <property type="term" value="C:mitochondrion"/>
    <property type="evidence" value="ECO:0007669"/>
    <property type="project" value="TreeGrafter"/>
</dbReference>
<dbReference type="OrthoDB" id="10261433at2759"/>
<dbReference type="SUPFAM" id="SSF53383">
    <property type="entry name" value="PLP-dependent transferases"/>
    <property type="match status" value="1"/>
</dbReference>
<dbReference type="Pfam" id="PF00202">
    <property type="entry name" value="Aminotran_3"/>
    <property type="match status" value="1"/>
</dbReference>
<comment type="similarity">
    <text evidence="1">Belongs to the class-III pyridoxal-phosphate-dependent aminotransferase family.</text>
</comment>
<dbReference type="InterPro" id="IPR005814">
    <property type="entry name" value="Aminotrans_3"/>
</dbReference>
<gene>
    <name evidence="3" type="ORF">OESDEN_17482</name>
</gene>
<evidence type="ECO:0000256" key="1">
    <source>
        <dbReference type="ARBA" id="ARBA00008954"/>
    </source>
</evidence>
<name>A0A0B1SBY9_OESDE</name>